<gene>
    <name evidence="2" type="ORF">AKJ48_01995</name>
</gene>
<dbReference type="Proteomes" id="UP000070076">
    <property type="component" value="Unassembled WGS sequence"/>
</dbReference>
<accession>A0A133VDU2</accession>
<name>A0A133VDU2_9EURY</name>
<evidence type="ECO:0000313" key="2">
    <source>
        <dbReference type="EMBL" id="KXB04610.1"/>
    </source>
</evidence>
<feature type="transmembrane region" description="Helical" evidence="1">
    <location>
        <begin position="239"/>
        <end position="271"/>
    </location>
</feature>
<protein>
    <submittedName>
        <fullName evidence="2">Uncharacterized protein</fullName>
    </submittedName>
</protein>
<evidence type="ECO:0000256" key="1">
    <source>
        <dbReference type="SAM" id="Phobius"/>
    </source>
</evidence>
<keyword evidence="3" id="KW-1185">Reference proteome</keyword>
<organism evidence="2 3">
    <name type="scientific">candidate division MSBL1 archaeon SCGC-AAA261O19</name>
    <dbReference type="NCBI Taxonomy" id="1698277"/>
    <lineage>
        <taxon>Archaea</taxon>
        <taxon>Methanobacteriati</taxon>
        <taxon>Methanobacteriota</taxon>
        <taxon>candidate division MSBL1</taxon>
    </lineage>
</organism>
<dbReference type="AlphaFoldDB" id="A0A133VDU2"/>
<evidence type="ECO:0000313" key="3">
    <source>
        <dbReference type="Proteomes" id="UP000070076"/>
    </source>
</evidence>
<keyword evidence="1" id="KW-0812">Transmembrane</keyword>
<keyword evidence="1" id="KW-0472">Membrane</keyword>
<reference evidence="2 3" key="1">
    <citation type="journal article" date="2016" name="Sci. Rep.">
        <title>Metabolic traits of an uncultured archaeal lineage -MSBL1- from brine pools of the Red Sea.</title>
        <authorList>
            <person name="Mwirichia R."/>
            <person name="Alam I."/>
            <person name="Rashid M."/>
            <person name="Vinu M."/>
            <person name="Ba-Alawi W."/>
            <person name="Anthony Kamau A."/>
            <person name="Kamanda Ngugi D."/>
            <person name="Goker M."/>
            <person name="Klenk H.P."/>
            <person name="Bajic V."/>
            <person name="Stingl U."/>
        </authorList>
    </citation>
    <scope>NUCLEOTIDE SEQUENCE [LARGE SCALE GENOMIC DNA]</scope>
    <source>
        <strain evidence="2">SCGC-AAA261O19</strain>
    </source>
</reference>
<feature type="transmembrane region" description="Helical" evidence="1">
    <location>
        <begin position="206"/>
        <end position="227"/>
    </location>
</feature>
<comment type="caution">
    <text evidence="2">The sequence shown here is derived from an EMBL/GenBank/DDBJ whole genome shotgun (WGS) entry which is preliminary data.</text>
</comment>
<dbReference type="EMBL" id="LHYB01000020">
    <property type="protein sequence ID" value="KXB04610.1"/>
    <property type="molecule type" value="Genomic_DNA"/>
</dbReference>
<sequence>MSPENGVWEDNFTFKVTYMENENDLPSAGYPKVYIDNQPVNMIENDSTDNDVTNGKLYKYVWVTSKPDAGNHNFYFYAEDNQGENARAPENGAYGGPNVGKKSVLLLYEVSDPRPDPGENVVFSGYLKTADENLGVVGENVVLYEVLSENTVEVKSVITGENGYYAISLNVSSKRVGSYFIKFTANDYYKETGTPRLYVNSLDKPFILGVAIISILVVMLVLFFLLSRGVAKEQFAKPLLIALAVGVLLQFIGAGFIALAVAGGIAGYLFSKRTGKWTEHLRIGIMTGVLLALVYGIVFSLVLAESPELLGLEYSITQGEIFSIISAQTIYFLAFYNLLTGIGAMLGGIIGGPSKSRD</sequence>
<feature type="transmembrane region" description="Helical" evidence="1">
    <location>
        <begin position="324"/>
        <end position="350"/>
    </location>
</feature>
<keyword evidence="1" id="KW-1133">Transmembrane helix</keyword>
<proteinExistence type="predicted"/>
<feature type="transmembrane region" description="Helical" evidence="1">
    <location>
        <begin position="283"/>
        <end position="304"/>
    </location>
</feature>